<reference evidence="6 7" key="1">
    <citation type="journal article" date="2014" name="Int. J. Syst. Evol. Microbiol.">
        <title>Complete genome sequence of Corynebacterium casei LMG S-19264T (=DSM 44701T), isolated from a smear-ripened cheese.</title>
        <authorList>
            <consortium name="US DOE Joint Genome Institute (JGI-PGF)"/>
            <person name="Walter F."/>
            <person name="Albersmeier A."/>
            <person name="Kalinowski J."/>
            <person name="Ruckert C."/>
        </authorList>
    </citation>
    <scope>NUCLEOTIDE SEQUENCE [LARGE SCALE GENOMIC DNA]</scope>
    <source>
        <strain evidence="6 7">NBRC 112785</strain>
    </source>
</reference>
<accession>A0AA37TNQ9</accession>
<proteinExistence type="predicted"/>
<dbReference type="PANTHER" id="PTHR19384">
    <property type="entry name" value="NITRIC OXIDE SYNTHASE-RELATED"/>
    <property type="match status" value="1"/>
</dbReference>
<dbReference type="PRINTS" id="PR00369">
    <property type="entry name" value="FLAVODOXIN"/>
</dbReference>
<dbReference type="RefSeq" id="WP_095499570.1">
    <property type="nucleotide sequence ID" value="NZ_BSPO01000004.1"/>
</dbReference>
<evidence type="ECO:0000256" key="1">
    <source>
        <dbReference type="ARBA" id="ARBA00001917"/>
    </source>
</evidence>
<dbReference type="InterPro" id="IPR008254">
    <property type="entry name" value="Flavodoxin/NO_synth"/>
</dbReference>
<dbReference type="NCBIfam" id="NF006531">
    <property type="entry name" value="PRK09004.1"/>
    <property type="match status" value="1"/>
</dbReference>
<keyword evidence="3" id="KW-0288">FMN</keyword>
<evidence type="ECO:0000313" key="6">
    <source>
        <dbReference type="EMBL" id="GLS84802.1"/>
    </source>
</evidence>
<dbReference type="InterPro" id="IPR029039">
    <property type="entry name" value="Flavoprotein-like_sf"/>
</dbReference>
<protein>
    <submittedName>
        <fullName evidence="6">Protein MioC</fullName>
    </submittedName>
</protein>
<keyword evidence="4" id="KW-0249">Electron transport</keyword>
<keyword evidence="7" id="KW-1185">Reference proteome</keyword>
<evidence type="ECO:0000313" key="7">
    <source>
        <dbReference type="Proteomes" id="UP001157439"/>
    </source>
</evidence>
<gene>
    <name evidence="6" type="primary">mioC</name>
    <name evidence="6" type="ORF">GCM10007894_27790</name>
</gene>
<keyword evidence="4" id="KW-0813">Transport</keyword>
<sequence length="143" mass="15726">MEIIVGSTLGNAEFIADEISDLCSQYDIYNEVHTSPNLSELSLDTPWLVITSTHGAGDLPDNLQPFFDHLTQSKPCLSKLKFAVIAIGDSSYDTFCYAGKKMEGLLLDLGAKPIVDKIEIDVQVHPTPEDIATSWASQWIPNQ</sequence>
<evidence type="ECO:0000259" key="5">
    <source>
        <dbReference type="PROSITE" id="PS50902"/>
    </source>
</evidence>
<dbReference type="SUPFAM" id="SSF52218">
    <property type="entry name" value="Flavoproteins"/>
    <property type="match status" value="1"/>
</dbReference>
<dbReference type="GO" id="GO:0005829">
    <property type="term" value="C:cytosol"/>
    <property type="evidence" value="ECO:0007669"/>
    <property type="project" value="TreeGrafter"/>
</dbReference>
<evidence type="ECO:0000256" key="3">
    <source>
        <dbReference type="ARBA" id="ARBA00022643"/>
    </source>
</evidence>
<dbReference type="PANTHER" id="PTHR19384:SF128">
    <property type="entry name" value="NADPH OXIDOREDUCTASE A"/>
    <property type="match status" value="1"/>
</dbReference>
<dbReference type="EMBL" id="BSPO01000004">
    <property type="protein sequence ID" value="GLS84802.1"/>
    <property type="molecule type" value="Genomic_DNA"/>
</dbReference>
<dbReference type="GO" id="GO:0010181">
    <property type="term" value="F:FMN binding"/>
    <property type="evidence" value="ECO:0007669"/>
    <property type="project" value="InterPro"/>
</dbReference>
<organism evidence="6 7">
    <name type="scientific">Paraferrimonas haliotis</name>
    <dbReference type="NCBI Taxonomy" id="2013866"/>
    <lineage>
        <taxon>Bacteria</taxon>
        <taxon>Pseudomonadati</taxon>
        <taxon>Pseudomonadota</taxon>
        <taxon>Gammaproteobacteria</taxon>
        <taxon>Alteromonadales</taxon>
        <taxon>Ferrimonadaceae</taxon>
        <taxon>Paraferrimonas</taxon>
    </lineage>
</organism>
<dbReference type="Gene3D" id="3.40.50.360">
    <property type="match status" value="1"/>
</dbReference>
<dbReference type="GO" id="GO:0050660">
    <property type="term" value="F:flavin adenine dinucleotide binding"/>
    <property type="evidence" value="ECO:0007669"/>
    <property type="project" value="TreeGrafter"/>
</dbReference>
<dbReference type="Pfam" id="PF00258">
    <property type="entry name" value="Flavodoxin_1"/>
    <property type="match status" value="1"/>
</dbReference>
<keyword evidence="2" id="KW-0285">Flavoprotein</keyword>
<dbReference type="Proteomes" id="UP001157439">
    <property type="component" value="Unassembled WGS sequence"/>
</dbReference>
<comment type="cofactor">
    <cofactor evidence="1">
        <name>FMN</name>
        <dbReference type="ChEBI" id="CHEBI:58210"/>
    </cofactor>
</comment>
<feature type="domain" description="Flavodoxin-like" evidence="5">
    <location>
        <begin position="1"/>
        <end position="140"/>
    </location>
</feature>
<evidence type="ECO:0000256" key="4">
    <source>
        <dbReference type="ARBA" id="ARBA00022982"/>
    </source>
</evidence>
<dbReference type="GO" id="GO:0016491">
    <property type="term" value="F:oxidoreductase activity"/>
    <property type="evidence" value="ECO:0007669"/>
    <property type="project" value="TreeGrafter"/>
</dbReference>
<dbReference type="AlphaFoldDB" id="A0AA37TNQ9"/>
<evidence type="ECO:0000256" key="2">
    <source>
        <dbReference type="ARBA" id="ARBA00022630"/>
    </source>
</evidence>
<dbReference type="PROSITE" id="PS50902">
    <property type="entry name" value="FLAVODOXIN_LIKE"/>
    <property type="match status" value="1"/>
</dbReference>
<dbReference type="InterPro" id="IPR001094">
    <property type="entry name" value="Flavdoxin-like"/>
</dbReference>
<comment type="caution">
    <text evidence="6">The sequence shown here is derived from an EMBL/GenBank/DDBJ whole genome shotgun (WGS) entry which is preliminary data.</text>
</comment>
<name>A0AA37TNQ9_9GAMM</name>